<dbReference type="RefSeq" id="WP_017175113.1">
    <property type="nucleotide sequence ID" value="NZ_CABMJU010000014.1"/>
</dbReference>
<evidence type="ECO:0000313" key="1">
    <source>
        <dbReference type="EMBL" id="MCM5673400.1"/>
    </source>
</evidence>
<dbReference type="Proteomes" id="UP000665944">
    <property type="component" value="Unassembled WGS sequence"/>
</dbReference>
<organism evidence="1 2">
    <name type="scientific">Staphylococcus hominis</name>
    <dbReference type="NCBI Taxonomy" id="1290"/>
    <lineage>
        <taxon>Bacteria</taxon>
        <taxon>Bacillati</taxon>
        <taxon>Bacillota</taxon>
        <taxon>Bacilli</taxon>
        <taxon>Bacillales</taxon>
        <taxon>Staphylococcaceae</taxon>
        <taxon>Staphylococcus</taxon>
    </lineage>
</organism>
<dbReference type="Pfam" id="PF11042">
    <property type="entry name" value="DUF2750"/>
    <property type="match status" value="1"/>
</dbReference>
<protein>
    <submittedName>
        <fullName evidence="1">DUF2750 domain-containing protein</fullName>
    </submittedName>
</protein>
<sequence length="221" mass="25871">MEYKHNDYFKEILINEVIILASKNKKLIRIHHEDGDYTGMWTNEDIAKEYLNHSDIQFDRLLNIDIDTFVTYDMDELFDESDKILINTSSKEEGHIVKVVDMMNELMSELDKIRLKEFAKDISKENHVFGLTRKGEKRFILISDKENQKPNIMPVWSIKNRARKVRDKDFEECDLIEIEGSVFSEWLDKLRDNDQAVAVDLKPGVVGTIVSPQKVSNELSF</sequence>
<dbReference type="InterPro" id="IPR021284">
    <property type="entry name" value="DUF2750"/>
</dbReference>
<comment type="caution">
    <text evidence="1">The sequence shown here is derived from an EMBL/GenBank/DDBJ whole genome shotgun (WGS) entry which is preliminary data.</text>
</comment>
<dbReference type="EMBL" id="JAGHKT020000034">
    <property type="protein sequence ID" value="MCM5673400.1"/>
    <property type="molecule type" value="Genomic_DNA"/>
</dbReference>
<name>A0A4Q9WNU9_STAHO</name>
<keyword evidence="2" id="KW-1185">Reference proteome</keyword>
<evidence type="ECO:0000313" key="2">
    <source>
        <dbReference type="Proteomes" id="UP000665944"/>
    </source>
</evidence>
<accession>A0A4Q9WNU9</accession>
<gene>
    <name evidence="1" type="ORF">J7T32_011760</name>
</gene>
<proteinExistence type="predicted"/>
<dbReference type="AlphaFoldDB" id="A0A4Q9WNU9"/>
<reference evidence="1 2" key="1">
    <citation type="submission" date="2022-06" db="EMBL/GenBank/DDBJ databases">
        <title>Staphylococcus hominis ShoR14 genome sequence.</title>
        <authorList>
            <person name="Yeo C.C."/>
            <person name="Chew C.H."/>
            <person name="Che Hamzah A.M."/>
            <person name="Al-Trad E.I."/>
        </authorList>
    </citation>
    <scope>NUCLEOTIDE SEQUENCE [LARGE SCALE GENOMIC DNA]</scope>
    <source>
        <strain evidence="1 2">ShoR14</strain>
    </source>
</reference>